<dbReference type="NCBIfam" id="NF003764">
    <property type="entry name" value="PRK05355.1"/>
    <property type="match status" value="1"/>
</dbReference>
<dbReference type="GO" id="GO:0006564">
    <property type="term" value="P:L-serine biosynthetic process"/>
    <property type="evidence" value="ECO:0007669"/>
    <property type="project" value="UniProtKB-KW"/>
</dbReference>
<evidence type="ECO:0000256" key="11">
    <source>
        <dbReference type="RuleBase" id="RU004504"/>
    </source>
</evidence>
<dbReference type="PIRSF" id="PIRSF000525">
    <property type="entry name" value="SerC"/>
    <property type="match status" value="1"/>
</dbReference>
<dbReference type="GO" id="GO:0004648">
    <property type="term" value="F:O-phospho-L-serine:2-oxoglutarate aminotransferase activity"/>
    <property type="evidence" value="ECO:0007669"/>
    <property type="project" value="UniProtKB-EC"/>
</dbReference>
<protein>
    <recommendedName>
        <fullName evidence="12">Phosphoserine aminotransferase</fullName>
        <ecNumber evidence="12">2.6.1.52</ecNumber>
    </recommendedName>
</protein>
<reference evidence="14" key="1">
    <citation type="submission" date="2021-01" db="EMBL/GenBank/DDBJ databases">
        <authorList>
            <person name="Corre E."/>
            <person name="Pelletier E."/>
            <person name="Niang G."/>
            <person name="Scheremetjew M."/>
            <person name="Finn R."/>
            <person name="Kale V."/>
            <person name="Holt S."/>
            <person name="Cochrane G."/>
            <person name="Meng A."/>
            <person name="Brown T."/>
            <person name="Cohen L."/>
        </authorList>
    </citation>
    <scope>NUCLEOTIDE SEQUENCE</scope>
    <source>
        <strain evidence="14">SAG 11-49</strain>
    </source>
</reference>
<dbReference type="GO" id="GO:0030170">
    <property type="term" value="F:pyridoxal phosphate binding"/>
    <property type="evidence" value="ECO:0007669"/>
    <property type="project" value="TreeGrafter"/>
</dbReference>
<dbReference type="Pfam" id="PF00266">
    <property type="entry name" value="Aminotran_5"/>
    <property type="match status" value="1"/>
</dbReference>
<dbReference type="HAMAP" id="MF_00160">
    <property type="entry name" value="SerC_aminotrans_5"/>
    <property type="match status" value="1"/>
</dbReference>
<dbReference type="AlphaFoldDB" id="A0A7S0RLE7"/>
<evidence type="ECO:0000256" key="6">
    <source>
        <dbReference type="ARBA" id="ARBA00022679"/>
    </source>
</evidence>
<comment type="catalytic activity">
    <reaction evidence="9">
        <text>4-(phosphooxy)-L-threonine + 2-oxoglutarate = (R)-3-hydroxy-2-oxo-4-phosphooxybutanoate + L-glutamate</text>
        <dbReference type="Rhea" id="RHEA:16573"/>
        <dbReference type="ChEBI" id="CHEBI:16810"/>
        <dbReference type="ChEBI" id="CHEBI:29985"/>
        <dbReference type="ChEBI" id="CHEBI:58452"/>
        <dbReference type="ChEBI" id="CHEBI:58538"/>
        <dbReference type="EC" id="2.6.1.52"/>
    </reaction>
</comment>
<dbReference type="InterPro" id="IPR020578">
    <property type="entry name" value="Aminotrans_V_PyrdxlP_BS"/>
</dbReference>
<gene>
    <name evidence="14" type="ORF">CLEI1391_LOCUS9623</name>
</gene>
<evidence type="ECO:0000256" key="10">
    <source>
        <dbReference type="ARBA" id="ARBA00049007"/>
    </source>
</evidence>
<evidence type="ECO:0000256" key="9">
    <source>
        <dbReference type="ARBA" id="ARBA00047630"/>
    </source>
</evidence>
<comment type="pathway">
    <text evidence="2 12">Amino-acid biosynthesis; L-serine biosynthesis; L-serine from 3-phospho-D-glycerate: step 2/3.</text>
</comment>
<evidence type="ECO:0000256" key="3">
    <source>
        <dbReference type="ARBA" id="ARBA00006904"/>
    </source>
</evidence>
<organism evidence="14">
    <name type="scientific">Chlamydomonas leiostraca</name>
    <dbReference type="NCBI Taxonomy" id="1034604"/>
    <lineage>
        <taxon>Eukaryota</taxon>
        <taxon>Viridiplantae</taxon>
        <taxon>Chlorophyta</taxon>
        <taxon>core chlorophytes</taxon>
        <taxon>Chlorophyceae</taxon>
        <taxon>CS clade</taxon>
        <taxon>Chlamydomonadales</taxon>
        <taxon>Chlamydomonadaceae</taxon>
        <taxon>Chlamydomonas</taxon>
    </lineage>
</organism>
<dbReference type="FunFam" id="3.40.640.10:FF:000010">
    <property type="entry name" value="Phosphoserine aminotransferase"/>
    <property type="match status" value="1"/>
</dbReference>
<evidence type="ECO:0000256" key="12">
    <source>
        <dbReference type="RuleBase" id="RU004505"/>
    </source>
</evidence>
<accession>A0A7S0RLE7</accession>
<comment type="catalytic activity">
    <reaction evidence="10 12">
        <text>O-phospho-L-serine + 2-oxoglutarate = 3-phosphooxypyruvate + L-glutamate</text>
        <dbReference type="Rhea" id="RHEA:14329"/>
        <dbReference type="ChEBI" id="CHEBI:16810"/>
        <dbReference type="ChEBI" id="CHEBI:18110"/>
        <dbReference type="ChEBI" id="CHEBI:29985"/>
        <dbReference type="ChEBI" id="CHEBI:57524"/>
        <dbReference type="EC" id="2.6.1.52"/>
    </reaction>
</comment>
<evidence type="ECO:0000256" key="1">
    <source>
        <dbReference type="ARBA" id="ARBA00001933"/>
    </source>
</evidence>
<dbReference type="InterPro" id="IPR015421">
    <property type="entry name" value="PyrdxlP-dep_Trfase_major"/>
</dbReference>
<evidence type="ECO:0000259" key="13">
    <source>
        <dbReference type="Pfam" id="PF00266"/>
    </source>
</evidence>
<dbReference type="EMBL" id="HBFB01017178">
    <property type="protein sequence ID" value="CAD8680517.1"/>
    <property type="molecule type" value="Transcribed_RNA"/>
</dbReference>
<evidence type="ECO:0000256" key="8">
    <source>
        <dbReference type="ARBA" id="ARBA00023299"/>
    </source>
</evidence>
<evidence type="ECO:0000256" key="4">
    <source>
        <dbReference type="ARBA" id="ARBA00022576"/>
    </source>
</evidence>
<dbReference type="InterPro" id="IPR000192">
    <property type="entry name" value="Aminotrans_V_dom"/>
</dbReference>
<dbReference type="Gene3D" id="3.90.1150.10">
    <property type="entry name" value="Aspartate Aminotransferase, domain 1"/>
    <property type="match status" value="1"/>
</dbReference>
<evidence type="ECO:0000256" key="5">
    <source>
        <dbReference type="ARBA" id="ARBA00022605"/>
    </source>
</evidence>
<evidence type="ECO:0000256" key="2">
    <source>
        <dbReference type="ARBA" id="ARBA00005099"/>
    </source>
</evidence>
<proteinExistence type="inferred from homology"/>
<keyword evidence="8 12" id="KW-0718">Serine biosynthesis</keyword>
<keyword evidence="7" id="KW-0663">Pyridoxal phosphate</keyword>
<dbReference type="FunFam" id="3.90.1150.10:FF:000006">
    <property type="entry name" value="Phosphoserine aminotransferase"/>
    <property type="match status" value="1"/>
</dbReference>
<keyword evidence="6 12" id="KW-0808">Transferase</keyword>
<feature type="domain" description="Aminotransferase class V" evidence="13">
    <location>
        <begin position="52"/>
        <end position="395"/>
    </location>
</feature>
<dbReference type="InterPro" id="IPR015422">
    <property type="entry name" value="PyrdxlP-dep_Trfase_small"/>
</dbReference>
<dbReference type="NCBIfam" id="TIGR01364">
    <property type="entry name" value="serC_1"/>
    <property type="match status" value="1"/>
</dbReference>
<dbReference type="PANTHER" id="PTHR43247">
    <property type="entry name" value="PHOSPHOSERINE AMINOTRANSFERASE"/>
    <property type="match status" value="1"/>
</dbReference>
<comment type="similarity">
    <text evidence="3">Belongs to the class-V pyridoxal-phosphate-dependent aminotransferase family. SerC subfamily.</text>
</comment>
<dbReference type="InterPro" id="IPR015424">
    <property type="entry name" value="PyrdxlP-dep_Trfase"/>
</dbReference>
<dbReference type="SUPFAM" id="SSF53383">
    <property type="entry name" value="PLP-dependent transferases"/>
    <property type="match status" value="1"/>
</dbReference>
<dbReference type="CDD" id="cd00611">
    <property type="entry name" value="PSAT_like"/>
    <property type="match status" value="1"/>
</dbReference>
<dbReference type="PROSITE" id="PS00595">
    <property type="entry name" value="AA_TRANSFER_CLASS_5"/>
    <property type="match status" value="1"/>
</dbReference>
<dbReference type="UniPathway" id="UPA00135">
    <property type="reaction ID" value="UER00197"/>
</dbReference>
<name>A0A7S0RLE7_9CHLO</name>
<comment type="cofactor">
    <cofactor evidence="1 11">
        <name>pyridoxal 5'-phosphate</name>
        <dbReference type="ChEBI" id="CHEBI:597326"/>
    </cofactor>
</comment>
<dbReference type="PANTHER" id="PTHR43247:SF1">
    <property type="entry name" value="PHOSPHOSERINE AMINOTRANSFERASE"/>
    <property type="match status" value="1"/>
</dbReference>
<keyword evidence="4 12" id="KW-0032">Aminotransferase</keyword>
<dbReference type="InterPro" id="IPR022278">
    <property type="entry name" value="Pser_aminoTfrase"/>
</dbReference>
<keyword evidence="5 12" id="KW-0028">Amino-acid biosynthesis</keyword>
<dbReference type="GO" id="GO:0009570">
    <property type="term" value="C:chloroplast stroma"/>
    <property type="evidence" value="ECO:0007669"/>
    <property type="project" value="TreeGrafter"/>
</dbReference>
<evidence type="ECO:0000256" key="7">
    <source>
        <dbReference type="ARBA" id="ARBA00022898"/>
    </source>
</evidence>
<dbReference type="Gene3D" id="3.40.640.10">
    <property type="entry name" value="Type I PLP-dependent aspartate aminotransferase-like (Major domain)"/>
    <property type="match status" value="1"/>
</dbReference>
<sequence>MQTMQQRVVRPAQRVASVRMAAPVRRTAVRVAATATVEKSSSSGAKPGAGRIYNFSAGPAILPLDVLEEAQRDLVNYKGTGMSIMEMSHRGKEYEAVIKKAEDDLRKLLNIPSNYKVLFLQGGASTQFSMIPMNLTAEGDVTDYVVTGAWSKKALEEGQKYTKANVAAKGDNKSIPPVSSWKLSPDSKYVHYCDNETIGGVEFKSVPDVGGRVLISDMSSNFISKPVDVSKYGIIYAGAQKNVGPSGVTIAIVRDDLIGKARPSTPVMLDYKIHAENDSMYNTPPCWAIYVCGLVFAKLLKEGGLEAVQKNNEAKAKIIYDAIADSNGFYANPVDPAARSLMNVPFTIPSSADLEKAFIKEAEKLGMVQLKGHRSVGGMRASIYNAMPLEGVQALAKFMREFAAKHAAK</sequence>
<dbReference type="EC" id="2.6.1.52" evidence="12"/>
<evidence type="ECO:0000313" key="14">
    <source>
        <dbReference type="EMBL" id="CAD8680517.1"/>
    </source>
</evidence>